<dbReference type="InterPro" id="IPR029058">
    <property type="entry name" value="AB_hydrolase_fold"/>
</dbReference>
<reference evidence="2 3" key="1">
    <citation type="submission" date="2020-04" db="EMBL/GenBank/DDBJ databases">
        <title>Gordonia sp. nov. TBRC 11910.</title>
        <authorList>
            <person name="Suriyachadkun C."/>
        </authorList>
    </citation>
    <scope>NUCLEOTIDE SEQUENCE [LARGE SCALE GENOMIC DNA]</scope>
    <source>
        <strain evidence="2 3">TBRC 11910</strain>
    </source>
</reference>
<feature type="region of interest" description="Disordered" evidence="1">
    <location>
        <begin position="270"/>
        <end position="304"/>
    </location>
</feature>
<evidence type="ECO:0000256" key="1">
    <source>
        <dbReference type="SAM" id="MobiDB-lite"/>
    </source>
</evidence>
<dbReference type="EMBL" id="JABBNB010000013">
    <property type="protein sequence ID" value="NMO02406.1"/>
    <property type="molecule type" value="Genomic_DNA"/>
</dbReference>
<comment type="caution">
    <text evidence="2">The sequence shown here is derived from an EMBL/GenBank/DDBJ whole genome shotgun (WGS) entry which is preliminary data.</text>
</comment>
<dbReference type="PANTHER" id="PTHR33428">
    <property type="entry name" value="CHLOROPHYLLASE-2, CHLOROPLASTIC"/>
    <property type="match status" value="1"/>
</dbReference>
<evidence type="ECO:0000313" key="3">
    <source>
        <dbReference type="Proteomes" id="UP000550729"/>
    </source>
</evidence>
<name>A0A848KUP5_9ACTN</name>
<dbReference type="AlphaFoldDB" id="A0A848KUP5"/>
<dbReference type="SUPFAM" id="SSF53474">
    <property type="entry name" value="alpha/beta-Hydrolases"/>
    <property type="match status" value="1"/>
</dbReference>
<organism evidence="2 3">
    <name type="scientific">Gordonia asplenii</name>
    <dbReference type="NCBI Taxonomy" id="2725283"/>
    <lineage>
        <taxon>Bacteria</taxon>
        <taxon>Bacillati</taxon>
        <taxon>Actinomycetota</taxon>
        <taxon>Actinomycetes</taxon>
        <taxon>Mycobacteriales</taxon>
        <taxon>Gordoniaceae</taxon>
        <taxon>Gordonia</taxon>
    </lineage>
</organism>
<gene>
    <name evidence="2" type="ORF">HH308_14400</name>
</gene>
<dbReference type="RefSeq" id="WP_170194904.1">
    <property type="nucleotide sequence ID" value="NZ_JABBNB010000013.1"/>
</dbReference>
<dbReference type="PANTHER" id="PTHR33428:SF14">
    <property type="entry name" value="CARBOXYLESTERASE TYPE B DOMAIN-CONTAINING PROTEIN"/>
    <property type="match status" value="1"/>
</dbReference>
<protein>
    <submittedName>
        <fullName evidence="2">Alpha/beta hydrolase</fullName>
    </submittedName>
</protein>
<evidence type="ECO:0000313" key="2">
    <source>
        <dbReference type="EMBL" id="NMO02406.1"/>
    </source>
</evidence>
<keyword evidence="3" id="KW-1185">Reference proteome</keyword>
<accession>A0A848KUP5</accession>
<dbReference type="Gene3D" id="3.40.50.1820">
    <property type="entry name" value="alpha/beta hydrolase"/>
    <property type="match status" value="1"/>
</dbReference>
<dbReference type="GO" id="GO:0016787">
    <property type="term" value="F:hydrolase activity"/>
    <property type="evidence" value="ECO:0007669"/>
    <property type="project" value="UniProtKB-KW"/>
</dbReference>
<dbReference type="Proteomes" id="UP000550729">
    <property type="component" value="Unassembled WGS sequence"/>
</dbReference>
<proteinExistence type="predicted"/>
<keyword evidence="2" id="KW-0378">Hydrolase</keyword>
<sequence>MFGKKKGPSQPPAALMKQLARRGRHRVLRGDLGFVGIPGQVFTPESGTRLPAVAFGHAWLADSARYRDLLFHLASWGIVVAAPDGQRGPFASDAALAADLRATLLAVANVPLGFDGLSVHRDRLGLVGHGFGAGAAVLAASDEVLLGQRPPKVRGVAAVFPAPTTSILLPAAGSVSAPTTVIAAGDELDTVTANALPLTRALGGDVTLRTIAGGSDRGLLEKRGLASLVGFNGADRKTHAHVRAVLTGFLLNTLADDPEYQAFADPEQILGDVGNVDPSEPDSDERDHFSKLVGARAPKRPASN</sequence>